<feature type="transmembrane region" description="Helical" evidence="1">
    <location>
        <begin position="132"/>
        <end position="153"/>
    </location>
</feature>
<dbReference type="Proteomes" id="UP001185012">
    <property type="component" value="Unassembled WGS sequence"/>
</dbReference>
<feature type="transmembrane region" description="Helical" evidence="1">
    <location>
        <begin position="279"/>
        <end position="297"/>
    </location>
</feature>
<keyword evidence="1" id="KW-0472">Membrane</keyword>
<name>A0ABU1IPV7_9BACL</name>
<feature type="transmembrane region" description="Helical" evidence="1">
    <location>
        <begin position="43"/>
        <end position="65"/>
    </location>
</feature>
<proteinExistence type="predicted"/>
<organism evidence="2 3">
    <name type="scientific">Desmospora profundinema</name>
    <dbReference type="NCBI Taxonomy" id="1571184"/>
    <lineage>
        <taxon>Bacteria</taxon>
        <taxon>Bacillati</taxon>
        <taxon>Bacillota</taxon>
        <taxon>Bacilli</taxon>
        <taxon>Bacillales</taxon>
        <taxon>Thermoactinomycetaceae</taxon>
        <taxon>Desmospora</taxon>
    </lineage>
</organism>
<accession>A0ABU1IPV7</accession>
<evidence type="ECO:0000256" key="1">
    <source>
        <dbReference type="SAM" id="Phobius"/>
    </source>
</evidence>
<gene>
    <name evidence="2" type="ORF">JOE21_002837</name>
</gene>
<feature type="transmembrane region" description="Helical" evidence="1">
    <location>
        <begin position="77"/>
        <end position="103"/>
    </location>
</feature>
<keyword evidence="1" id="KW-1133">Transmembrane helix</keyword>
<evidence type="ECO:0000313" key="3">
    <source>
        <dbReference type="Proteomes" id="UP001185012"/>
    </source>
</evidence>
<protein>
    <submittedName>
        <fullName evidence="2">Uncharacterized protein</fullName>
    </submittedName>
</protein>
<sequence length="396" mass="44848">MIEKIDSAIKRLVRFEWVDLPLRSRHLTPGLPVILTDGLFLTAWPWVAAVLPLLAFFSGLGFGWGQWGYEQAWTESMILMMVAAVFGILSARLGIGFLFGFILGDFFLARPEWIVIDPWTGETSVWEPLLQIRLPLLLSYGLLAFLTVHVAVWTKSLLSQLTPPPTLSREISRWWAFIGHGALTWTLVYFWSQAVPILIRPIFTWSGDDPPASAMEPLQEHGGWLLLIAVTVSILRIYLQGLTASQQEKSIRMDEMEHLLAAAPPVVPWTLRLPRVVRTLASTAWITLLLAGLYYSYWDAVGLGLFILLLQAARHGLIRIPLGDWPRWMERIPLLFRLVIGFVLIQGFSQQVLQEAWYWTDNFRPVLLLTALSFLILYLLNPGLPETKQPEGGKAS</sequence>
<dbReference type="RefSeq" id="WP_309867254.1">
    <property type="nucleotide sequence ID" value="NZ_JAVDQG010000006.1"/>
</dbReference>
<feature type="transmembrane region" description="Helical" evidence="1">
    <location>
        <begin position="334"/>
        <end position="353"/>
    </location>
</feature>
<keyword evidence="3" id="KW-1185">Reference proteome</keyword>
<feature type="transmembrane region" description="Helical" evidence="1">
    <location>
        <begin position="365"/>
        <end position="384"/>
    </location>
</feature>
<comment type="caution">
    <text evidence="2">The sequence shown here is derived from an EMBL/GenBank/DDBJ whole genome shotgun (WGS) entry which is preliminary data.</text>
</comment>
<dbReference type="EMBL" id="JAVDQG010000006">
    <property type="protein sequence ID" value="MDR6226827.1"/>
    <property type="molecule type" value="Genomic_DNA"/>
</dbReference>
<feature type="transmembrane region" description="Helical" evidence="1">
    <location>
        <begin position="174"/>
        <end position="192"/>
    </location>
</feature>
<keyword evidence="1" id="KW-0812">Transmembrane</keyword>
<evidence type="ECO:0000313" key="2">
    <source>
        <dbReference type="EMBL" id="MDR6226827.1"/>
    </source>
</evidence>
<feature type="transmembrane region" description="Helical" evidence="1">
    <location>
        <begin position="221"/>
        <end position="239"/>
    </location>
</feature>
<reference evidence="2 3" key="1">
    <citation type="submission" date="2023-07" db="EMBL/GenBank/DDBJ databases">
        <title>Genomic Encyclopedia of Type Strains, Phase IV (KMG-IV): sequencing the most valuable type-strain genomes for metagenomic binning, comparative biology and taxonomic classification.</title>
        <authorList>
            <person name="Goeker M."/>
        </authorList>
    </citation>
    <scope>NUCLEOTIDE SEQUENCE [LARGE SCALE GENOMIC DNA]</scope>
    <source>
        <strain evidence="2 3">DSM 45903</strain>
    </source>
</reference>